<feature type="region of interest" description="Disordered" evidence="1">
    <location>
        <begin position="30"/>
        <end position="55"/>
    </location>
</feature>
<organism evidence="2 3">
    <name type="scientific">Myotis myotis</name>
    <name type="common">Greater mouse-eared bat</name>
    <name type="synonym">Vespertilio myotis</name>
    <dbReference type="NCBI Taxonomy" id="51298"/>
    <lineage>
        <taxon>Eukaryota</taxon>
        <taxon>Metazoa</taxon>
        <taxon>Chordata</taxon>
        <taxon>Craniata</taxon>
        <taxon>Vertebrata</taxon>
        <taxon>Euteleostomi</taxon>
        <taxon>Mammalia</taxon>
        <taxon>Eutheria</taxon>
        <taxon>Laurasiatheria</taxon>
        <taxon>Chiroptera</taxon>
        <taxon>Yangochiroptera</taxon>
        <taxon>Vespertilionidae</taxon>
        <taxon>Myotis</taxon>
    </lineage>
</organism>
<gene>
    <name evidence="2" type="ORF">mMyoMyo1_009414</name>
</gene>
<keyword evidence="3" id="KW-1185">Reference proteome</keyword>
<dbReference type="AlphaFoldDB" id="A0A7J7SRR5"/>
<evidence type="ECO:0000313" key="3">
    <source>
        <dbReference type="Proteomes" id="UP000527355"/>
    </source>
</evidence>
<dbReference type="Proteomes" id="UP000527355">
    <property type="component" value="Unassembled WGS sequence"/>
</dbReference>
<accession>A0A7J7SRR5</accession>
<feature type="compositionally biased region" description="Basic and acidic residues" evidence="1">
    <location>
        <begin position="38"/>
        <end position="55"/>
    </location>
</feature>
<sequence length="128" mass="14171">MSIHTHLRTTLAEMLGVSWAPRVSEFSLQPRSLPRGLVGEREEEGGRGRKREEEGGRACYLRAKRWCRWGSGTEAVHGRASGGMGTCQGGLLASRRVSKRHGNWGGGRCWERQGPRASPEPSGNWVLF</sequence>
<evidence type="ECO:0000313" key="2">
    <source>
        <dbReference type="EMBL" id="KAF6291044.1"/>
    </source>
</evidence>
<name>A0A7J7SRR5_MYOMY</name>
<protein>
    <submittedName>
        <fullName evidence="2">Uncharacterized protein</fullName>
    </submittedName>
</protein>
<reference evidence="2 3" key="1">
    <citation type="journal article" date="2020" name="Nature">
        <title>Six reference-quality genomes reveal evolution of bat adaptations.</title>
        <authorList>
            <person name="Jebb D."/>
            <person name="Huang Z."/>
            <person name="Pippel M."/>
            <person name="Hughes G.M."/>
            <person name="Lavrichenko K."/>
            <person name="Devanna P."/>
            <person name="Winkler S."/>
            <person name="Jermiin L.S."/>
            <person name="Skirmuntt E.C."/>
            <person name="Katzourakis A."/>
            <person name="Burkitt-Gray L."/>
            <person name="Ray D.A."/>
            <person name="Sullivan K.A.M."/>
            <person name="Roscito J.G."/>
            <person name="Kirilenko B.M."/>
            <person name="Davalos L.M."/>
            <person name="Corthals A.P."/>
            <person name="Power M.L."/>
            <person name="Jones G."/>
            <person name="Ransome R.D."/>
            <person name="Dechmann D.K.N."/>
            <person name="Locatelli A.G."/>
            <person name="Puechmaille S.J."/>
            <person name="Fedrigo O."/>
            <person name="Jarvis E.D."/>
            <person name="Hiller M."/>
            <person name="Vernes S.C."/>
            <person name="Myers E.W."/>
            <person name="Teeling E.C."/>
        </authorList>
    </citation>
    <scope>NUCLEOTIDE SEQUENCE [LARGE SCALE GENOMIC DNA]</scope>
    <source>
        <strain evidence="2">MMyoMyo1</strain>
        <tissue evidence="2">Flight muscle</tissue>
    </source>
</reference>
<feature type="region of interest" description="Disordered" evidence="1">
    <location>
        <begin position="105"/>
        <end position="128"/>
    </location>
</feature>
<evidence type="ECO:0000256" key="1">
    <source>
        <dbReference type="SAM" id="MobiDB-lite"/>
    </source>
</evidence>
<proteinExistence type="predicted"/>
<dbReference type="EMBL" id="JABWUV010000018">
    <property type="protein sequence ID" value="KAF6291044.1"/>
    <property type="molecule type" value="Genomic_DNA"/>
</dbReference>
<comment type="caution">
    <text evidence="2">The sequence shown here is derived from an EMBL/GenBank/DDBJ whole genome shotgun (WGS) entry which is preliminary data.</text>
</comment>